<accession>A0A4R1BTU9</accession>
<dbReference type="OrthoDB" id="287365at2"/>
<keyword evidence="4" id="KW-1185">Reference proteome</keyword>
<name>A0A4R1BTU9_9ACTN</name>
<dbReference type="InterPro" id="IPR013486">
    <property type="entry name" value="SpoIID/LytB"/>
</dbReference>
<protein>
    <submittedName>
        <fullName evidence="3">SpoIID/LytB domain-containing protein</fullName>
    </submittedName>
</protein>
<comment type="caution">
    <text evidence="3">The sequence shown here is derived from an EMBL/GenBank/DDBJ whole genome shotgun (WGS) entry which is preliminary data.</text>
</comment>
<dbReference type="RefSeq" id="WP_132687135.1">
    <property type="nucleotide sequence ID" value="NZ_SKBU01000001.1"/>
</dbReference>
<sequence>MLAGIALAFGLAVLLAPAAPAEGQSGVRVCGSGYGHGVGMSQWGALGRAQAGQGYALIIRSYYAGTQVRRLPDDPVVRVLLGSGSTQDVTVRPGREGRLINRATGGQVSLEPGTYRVRYLPDRNLYRVVNVSAGRAVGSYRGPLVFQPASGGPLGYGSRDYRGALLIQRSGSELRTVNRLRIEAYIRGVVPLEMPPSWHQAALRAQAVAARSFARASLKSGPYDLTTGSMVYGGASAETPATNRAVSATARVYALYDGRPITAFFSAANGGYSEDSRYVFNAVPYLKAIRDVDAAGRPFERRANSPWMRWSGTLSGAGLGIGTVTEARVLERTPSGRAMRVRVTGTEGSREISGQYAIRDNLRTTGIRLADGSTRPGGPLPAARIWFGDAC</sequence>
<dbReference type="AlphaFoldDB" id="A0A4R1BTU9"/>
<evidence type="ECO:0000313" key="4">
    <source>
        <dbReference type="Proteomes" id="UP000295244"/>
    </source>
</evidence>
<dbReference type="Proteomes" id="UP000295244">
    <property type="component" value="Unassembled WGS sequence"/>
</dbReference>
<feature type="domain" description="Sporulation stage II protein D amidase enhancer LytB N-terminal" evidence="2">
    <location>
        <begin position="172"/>
        <end position="256"/>
    </location>
</feature>
<dbReference type="GO" id="GO:0030435">
    <property type="term" value="P:sporulation resulting in formation of a cellular spore"/>
    <property type="evidence" value="ECO:0007669"/>
    <property type="project" value="InterPro"/>
</dbReference>
<dbReference type="Pfam" id="PF08486">
    <property type="entry name" value="SpoIID"/>
    <property type="match status" value="1"/>
</dbReference>
<dbReference type="EMBL" id="SKBU01000001">
    <property type="protein sequence ID" value="TCJ20716.1"/>
    <property type="molecule type" value="Genomic_DNA"/>
</dbReference>
<evidence type="ECO:0000313" key="3">
    <source>
        <dbReference type="EMBL" id="TCJ20716.1"/>
    </source>
</evidence>
<dbReference type="NCBIfam" id="TIGR02669">
    <property type="entry name" value="SpoIID_LytB"/>
    <property type="match status" value="1"/>
</dbReference>
<dbReference type="InterPro" id="IPR013693">
    <property type="entry name" value="SpoIID/LytB_N"/>
</dbReference>
<keyword evidence="1" id="KW-0732">Signal</keyword>
<gene>
    <name evidence="3" type="ORF">E0L93_00345</name>
</gene>
<proteinExistence type="predicted"/>
<evidence type="ECO:0000259" key="2">
    <source>
        <dbReference type="Pfam" id="PF08486"/>
    </source>
</evidence>
<reference evidence="3 4" key="1">
    <citation type="submission" date="2019-03" db="EMBL/GenBank/DDBJ databases">
        <title>Whole genome sequence of a novel Rubrobacter taiwanensis strain, isolated from Yellowstone National Park.</title>
        <authorList>
            <person name="Freed S."/>
            <person name="Ramaley R.F."/>
            <person name="Kyndt J.A."/>
        </authorList>
    </citation>
    <scope>NUCLEOTIDE SEQUENCE [LARGE SCALE GENOMIC DNA]</scope>
    <source>
        <strain evidence="3 4">Yellowstone</strain>
    </source>
</reference>
<feature type="chain" id="PRO_5020733752" evidence="1">
    <location>
        <begin position="22"/>
        <end position="391"/>
    </location>
</feature>
<feature type="signal peptide" evidence="1">
    <location>
        <begin position="1"/>
        <end position="21"/>
    </location>
</feature>
<organism evidence="3 4">
    <name type="scientific">Rubrobacter taiwanensis</name>
    <dbReference type="NCBI Taxonomy" id="185139"/>
    <lineage>
        <taxon>Bacteria</taxon>
        <taxon>Bacillati</taxon>
        <taxon>Actinomycetota</taxon>
        <taxon>Rubrobacteria</taxon>
        <taxon>Rubrobacterales</taxon>
        <taxon>Rubrobacteraceae</taxon>
        <taxon>Rubrobacter</taxon>
    </lineage>
</organism>
<evidence type="ECO:0000256" key="1">
    <source>
        <dbReference type="SAM" id="SignalP"/>
    </source>
</evidence>